<evidence type="ECO:0000313" key="7">
    <source>
        <dbReference type="EMBL" id="KAK3678813.1"/>
    </source>
</evidence>
<organism evidence="7 8">
    <name type="scientific">Recurvomyces mirabilis</name>
    <dbReference type="NCBI Taxonomy" id="574656"/>
    <lineage>
        <taxon>Eukaryota</taxon>
        <taxon>Fungi</taxon>
        <taxon>Dikarya</taxon>
        <taxon>Ascomycota</taxon>
        <taxon>Pezizomycotina</taxon>
        <taxon>Dothideomycetes</taxon>
        <taxon>Dothideomycetidae</taxon>
        <taxon>Mycosphaerellales</taxon>
        <taxon>Teratosphaeriaceae</taxon>
        <taxon>Recurvomyces</taxon>
    </lineage>
</organism>
<dbReference type="InterPro" id="IPR002818">
    <property type="entry name" value="DJ-1/PfpI"/>
</dbReference>
<evidence type="ECO:0000256" key="1">
    <source>
        <dbReference type="ARBA" id="ARBA00013134"/>
    </source>
</evidence>
<dbReference type="Gene3D" id="3.40.50.880">
    <property type="match status" value="1"/>
</dbReference>
<comment type="similarity">
    <text evidence="4">Belongs to the peptidase C56 family. HSP31-like subfamily.</text>
</comment>
<dbReference type="GO" id="GO:0019172">
    <property type="term" value="F:glyoxalase III activity"/>
    <property type="evidence" value="ECO:0007669"/>
    <property type="project" value="UniProtKB-EC"/>
</dbReference>
<dbReference type="Pfam" id="PF01965">
    <property type="entry name" value="DJ-1_PfpI"/>
    <property type="match status" value="1"/>
</dbReference>
<dbReference type="InterPro" id="IPR050325">
    <property type="entry name" value="Prot/Nucl_acid_deglycase"/>
</dbReference>
<proteinExistence type="inferred from homology"/>
<protein>
    <recommendedName>
        <fullName evidence="1">D-lactate dehydratase</fullName>
        <ecNumber evidence="1">4.2.1.130</ecNumber>
    </recommendedName>
</protein>
<feature type="domain" description="DJ-1/PfpI" evidence="6">
    <location>
        <begin position="89"/>
        <end position="147"/>
    </location>
</feature>
<comment type="catalytic activity">
    <reaction evidence="5">
        <text>methylglyoxal + H2O = (R)-lactate + H(+)</text>
        <dbReference type="Rhea" id="RHEA:27754"/>
        <dbReference type="ChEBI" id="CHEBI:15377"/>
        <dbReference type="ChEBI" id="CHEBI:15378"/>
        <dbReference type="ChEBI" id="CHEBI:16004"/>
        <dbReference type="ChEBI" id="CHEBI:17158"/>
        <dbReference type="EC" id="4.2.1.130"/>
    </reaction>
</comment>
<reference evidence="7" key="1">
    <citation type="submission" date="2023-07" db="EMBL/GenBank/DDBJ databases">
        <title>Black Yeasts Isolated from many extreme environments.</title>
        <authorList>
            <person name="Coleine C."/>
            <person name="Stajich J.E."/>
            <person name="Selbmann L."/>
        </authorList>
    </citation>
    <scope>NUCLEOTIDE SEQUENCE</scope>
    <source>
        <strain evidence="7">CCFEE 5485</strain>
    </source>
</reference>
<evidence type="ECO:0000256" key="4">
    <source>
        <dbReference type="ARBA" id="ARBA00038493"/>
    </source>
</evidence>
<comment type="caution">
    <text evidence="7">The sequence shown here is derived from an EMBL/GenBank/DDBJ whole genome shotgun (WGS) entry which is preliminary data.</text>
</comment>
<evidence type="ECO:0000259" key="6">
    <source>
        <dbReference type="Pfam" id="PF01965"/>
    </source>
</evidence>
<evidence type="ECO:0000256" key="3">
    <source>
        <dbReference type="ARBA" id="ARBA00023239"/>
    </source>
</evidence>
<keyword evidence="3" id="KW-0456">Lyase</keyword>
<dbReference type="EMBL" id="JAUTXT010000003">
    <property type="protein sequence ID" value="KAK3678813.1"/>
    <property type="molecule type" value="Genomic_DNA"/>
</dbReference>
<sequence>MAPKILIVLTSHAEVKNGPKTGWFLPELAHPYNVFGQVADVVVASPLGGEAPLSVQSIEMSPDEESQKFLREKQDVWSNTEVLSTFGGRAQEFDAIFYVGGGGPMFDLACDDTSQQIIREFYEAGKVVSTVCHGSVAISRVRLSTGEYLVAGQKVTGFSNEEEHQSGLWDVVPIRLEDELRKNVGEGGAYEAAPAWTPKVLISGPRRRLLTGQNPASARALANAVIEAVAEKL</sequence>
<accession>A0AAE0WVP8</accession>
<keyword evidence="8" id="KW-1185">Reference proteome</keyword>
<dbReference type="CDD" id="cd03141">
    <property type="entry name" value="GATase1_Hsp31_like"/>
    <property type="match status" value="1"/>
</dbReference>
<dbReference type="InterPro" id="IPR029062">
    <property type="entry name" value="Class_I_gatase-like"/>
</dbReference>
<dbReference type="EC" id="4.2.1.130" evidence="1"/>
<dbReference type="SUPFAM" id="SSF52317">
    <property type="entry name" value="Class I glutamine amidotransferase-like"/>
    <property type="match status" value="1"/>
</dbReference>
<keyword evidence="2" id="KW-0346">Stress response</keyword>
<dbReference type="Proteomes" id="UP001274830">
    <property type="component" value="Unassembled WGS sequence"/>
</dbReference>
<evidence type="ECO:0000313" key="8">
    <source>
        <dbReference type="Proteomes" id="UP001274830"/>
    </source>
</evidence>
<evidence type="ECO:0000256" key="5">
    <source>
        <dbReference type="ARBA" id="ARBA00048082"/>
    </source>
</evidence>
<dbReference type="PANTHER" id="PTHR48094:SF11">
    <property type="entry name" value="GLUTATHIONE-INDEPENDENT GLYOXALASE HSP31-RELATED"/>
    <property type="match status" value="1"/>
</dbReference>
<evidence type="ECO:0000256" key="2">
    <source>
        <dbReference type="ARBA" id="ARBA00023016"/>
    </source>
</evidence>
<dbReference type="GO" id="GO:0005737">
    <property type="term" value="C:cytoplasm"/>
    <property type="evidence" value="ECO:0007669"/>
    <property type="project" value="TreeGrafter"/>
</dbReference>
<gene>
    <name evidence="7" type="ORF">LTR78_001266</name>
</gene>
<dbReference type="GO" id="GO:0019243">
    <property type="term" value="P:methylglyoxal catabolic process to D-lactate via S-lactoyl-glutathione"/>
    <property type="evidence" value="ECO:0007669"/>
    <property type="project" value="TreeGrafter"/>
</dbReference>
<dbReference type="PANTHER" id="PTHR48094">
    <property type="entry name" value="PROTEIN/NUCLEIC ACID DEGLYCASE DJ-1-RELATED"/>
    <property type="match status" value="1"/>
</dbReference>
<dbReference type="AlphaFoldDB" id="A0AAE0WVP8"/>
<name>A0AAE0WVP8_9PEZI</name>